<comment type="similarity">
    <text evidence="5">Belongs to the YicC/YloC family.</text>
</comment>
<dbReference type="AlphaFoldDB" id="A0A139SQX1"/>
<evidence type="ECO:0000256" key="1">
    <source>
        <dbReference type="ARBA" id="ARBA00001968"/>
    </source>
</evidence>
<dbReference type="PANTHER" id="PTHR30636:SF3">
    <property type="entry name" value="UPF0701 PROTEIN YICC"/>
    <property type="match status" value="1"/>
</dbReference>
<dbReference type="STRING" id="1548208.AXK12_02600"/>
<keyword evidence="3" id="KW-0255">Endonuclease</keyword>
<evidence type="ECO:0000256" key="3">
    <source>
        <dbReference type="ARBA" id="ARBA00022759"/>
    </source>
</evidence>
<keyword evidence="2" id="KW-0540">Nuclease</keyword>
<evidence type="ECO:0000313" key="8">
    <source>
        <dbReference type="EMBL" id="KXU36933.1"/>
    </source>
</evidence>
<protein>
    <recommendedName>
        <fullName evidence="10">YicC family protein</fullName>
    </recommendedName>
</protein>
<dbReference type="GO" id="GO:0004521">
    <property type="term" value="F:RNA endonuclease activity"/>
    <property type="evidence" value="ECO:0007669"/>
    <property type="project" value="InterPro"/>
</dbReference>
<reference evidence="8 9" key="1">
    <citation type="submission" date="2016-02" db="EMBL/GenBank/DDBJ databases">
        <authorList>
            <person name="Wen L."/>
            <person name="He K."/>
            <person name="Yang H."/>
        </authorList>
    </citation>
    <scope>NUCLEOTIDE SEQUENCE [LARGE SCALE GENOMIC DNA]</scope>
    <source>
        <strain evidence="8 9">CV41</strain>
    </source>
</reference>
<organism evidence="8 9">
    <name type="scientific">Cephaloticoccus capnophilus</name>
    <dbReference type="NCBI Taxonomy" id="1548208"/>
    <lineage>
        <taxon>Bacteria</taxon>
        <taxon>Pseudomonadati</taxon>
        <taxon>Verrucomicrobiota</taxon>
        <taxon>Opitutia</taxon>
        <taxon>Opitutales</taxon>
        <taxon>Opitutaceae</taxon>
        <taxon>Cephaloticoccus</taxon>
    </lineage>
</organism>
<evidence type="ECO:0000313" key="9">
    <source>
        <dbReference type="Proteomes" id="UP000071392"/>
    </source>
</evidence>
<evidence type="ECO:0000259" key="6">
    <source>
        <dbReference type="Pfam" id="PF03755"/>
    </source>
</evidence>
<name>A0A139SQX1_9BACT</name>
<comment type="caution">
    <text evidence="8">The sequence shown here is derived from an EMBL/GenBank/DDBJ whole genome shotgun (WGS) entry which is preliminary data.</text>
</comment>
<dbReference type="RefSeq" id="WP_068711111.1">
    <property type="nucleotide sequence ID" value="NZ_LSZP01000018.1"/>
</dbReference>
<evidence type="ECO:0000256" key="5">
    <source>
        <dbReference type="ARBA" id="ARBA00035648"/>
    </source>
</evidence>
<feature type="domain" description="Endoribonuclease YicC-like N-terminal" evidence="6">
    <location>
        <begin position="1"/>
        <end position="159"/>
    </location>
</feature>
<dbReference type="InterPro" id="IPR005229">
    <property type="entry name" value="YicC/YloC-like"/>
</dbReference>
<dbReference type="EMBL" id="LSZP01000018">
    <property type="protein sequence ID" value="KXU36933.1"/>
    <property type="molecule type" value="Genomic_DNA"/>
</dbReference>
<keyword evidence="9" id="KW-1185">Reference proteome</keyword>
<evidence type="ECO:0000259" key="7">
    <source>
        <dbReference type="Pfam" id="PF08340"/>
    </source>
</evidence>
<dbReference type="NCBIfam" id="TIGR00255">
    <property type="entry name" value="YicC/YloC family endoribonuclease"/>
    <property type="match status" value="1"/>
</dbReference>
<comment type="cofactor">
    <cofactor evidence="1">
        <name>a divalent metal cation</name>
        <dbReference type="ChEBI" id="CHEBI:60240"/>
    </cofactor>
</comment>
<gene>
    <name evidence="8" type="ORF">AXK12_02600</name>
</gene>
<feature type="domain" description="Endoribonuclease YicC-like C-terminal" evidence="7">
    <location>
        <begin position="180"/>
        <end position="296"/>
    </location>
</feature>
<proteinExistence type="inferred from homology"/>
<sequence length="296" mass="32275">MKSMTGYGRATAALGGMTLTVQVSSVNRKVLDLSLSLPSAWDALEAELREAVRAVASRGKVHVRVELSRGGDAVGESAAANWDAAAVAATLVRLRALAESHAVPFVPTAELLWRIATAQDSGKTAVSIDDTLTQDIVMATVDDALRAFAAMRAKEGEALLIDFLGRLEQMERLVEAVALRAPEVAPAHREQLLRRLAEAGLELDPGEERVLKEIALYADRCDITEELTRLRSHLDQFSTLLRSAAEIGRKAEFILQEIGREVNTIGAKANDLEIARHVIELKNELDRLREQIANVE</sequence>
<dbReference type="OrthoDB" id="9771229at2"/>
<dbReference type="InterPro" id="IPR013527">
    <property type="entry name" value="YicC-like_N"/>
</dbReference>
<dbReference type="Proteomes" id="UP000071392">
    <property type="component" value="Unassembled WGS sequence"/>
</dbReference>
<evidence type="ECO:0000256" key="2">
    <source>
        <dbReference type="ARBA" id="ARBA00022722"/>
    </source>
</evidence>
<accession>A0A139SQX1</accession>
<dbReference type="Pfam" id="PF08340">
    <property type="entry name" value="YicC-like_C"/>
    <property type="match status" value="1"/>
</dbReference>
<evidence type="ECO:0000256" key="4">
    <source>
        <dbReference type="ARBA" id="ARBA00022801"/>
    </source>
</evidence>
<keyword evidence="4" id="KW-0378">Hydrolase</keyword>
<dbReference type="GO" id="GO:0016787">
    <property type="term" value="F:hydrolase activity"/>
    <property type="evidence" value="ECO:0007669"/>
    <property type="project" value="UniProtKB-KW"/>
</dbReference>
<evidence type="ECO:0008006" key="10">
    <source>
        <dbReference type="Google" id="ProtNLM"/>
    </source>
</evidence>
<dbReference type="PANTHER" id="PTHR30636">
    <property type="entry name" value="UPF0701 PROTEIN YICC"/>
    <property type="match status" value="1"/>
</dbReference>
<dbReference type="Pfam" id="PF03755">
    <property type="entry name" value="YicC-like_N"/>
    <property type="match status" value="1"/>
</dbReference>
<dbReference type="InterPro" id="IPR013551">
    <property type="entry name" value="YicC-like_C"/>
</dbReference>